<evidence type="ECO:0000256" key="5">
    <source>
        <dbReference type="ARBA" id="ARBA00022692"/>
    </source>
</evidence>
<keyword evidence="8" id="KW-0626">Porin</keyword>
<keyword evidence="6 11" id="KW-0732">Signal</keyword>
<keyword evidence="10" id="KW-0998">Cell outer membrane</keyword>
<dbReference type="Pfam" id="PF13609">
    <property type="entry name" value="Porin_4"/>
    <property type="match status" value="1"/>
</dbReference>
<evidence type="ECO:0000256" key="4">
    <source>
        <dbReference type="ARBA" id="ARBA00022452"/>
    </source>
</evidence>
<evidence type="ECO:0000313" key="13">
    <source>
        <dbReference type="EMBL" id="MYN11201.1"/>
    </source>
</evidence>
<keyword evidence="7" id="KW-0406">Ion transport</keyword>
<evidence type="ECO:0000313" key="14">
    <source>
        <dbReference type="Proteomes" id="UP000450676"/>
    </source>
</evidence>
<dbReference type="InterPro" id="IPR050298">
    <property type="entry name" value="Gram-neg_bact_OMP"/>
</dbReference>
<evidence type="ECO:0000256" key="10">
    <source>
        <dbReference type="ARBA" id="ARBA00023237"/>
    </source>
</evidence>
<evidence type="ECO:0000256" key="1">
    <source>
        <dbReference type="ARBA" id="ARBA00004571"/>
    </source>
</evidence>
<keyword evidence="5" id="KW-0812">Transmembrane</keyword>
<dbReference type="GO" id="GO:0015288">
    <property type="term" value="F:porin activity"/>
    <property type="evidence" value="ECO:0007669"/>
    <property type="project" value="UniProtKB-KW"/>
</dbReference>
<evidence type="ECO:0000256" key="11">
    <source>
        <dbReference type="SAM" id="SignalP"/>
    </source>
</evidence>
<sequence length="350" mass="36611">MIKPTLLALALAAVLPHAAARSSVQFYGAIDAGLRYQTNVDEAGNSLLSMGSGNYYSNRLGFRALEDLGGGLSARVLLESGFVSKTGALDNTKNVLFNRTAAVGLGGKWGYVDLGRQYTIGFRTELFLDPFNHHYTGLVPLSSGAGTTLPAAAVAAGLSASSSSGTRFNNDIQYSGTFGGLTVRAEYAPGEVEGDARKGTARAAGFSYTGGTLLAAGAYTRKQTPAGFENEAHIVGGGAKLQNVTVKAGLSRERQDGAAGVAYRNMTAFGGVSYLINPFVEITGALYRSRYAAGNNSGTRTLSLLGASYTLSTRTNLYAEIDVNSYRGALLPASKQTRQHGVSAGVMHRF</sequence>
<keyword evidence="3" id="KW-0813">Transport</keyword>
<dbReference type="AlphaFoldDB" id="A0A7X4KRB1"/>
<gene>
    <name evidence="13" type="ORF">GTP77_28205</name>
</gene>
<proteinExistence type="predicted"/>
<dbReference type="CDD" id="cd00342">
    <property type="entry name" value="gram_neg_porins"/>
    <property type="match status" value="1"/>
</dbReference>
<dbReference type="EMBL" id="WWCU01000059">
    <property type="protein sequence ID" value="MYN11201.1"/>
    <property type="molecule type" value="Genomic_DNA"/>
</dbReference>
<evidence type="ECO:0000256" key="6">
    <source>
        <dbReference type="ARBA" id="ARBA00022729"/>
    </source>
</evidence>
<dbReference type="InterPro" id="IPR023614">
    <property type="entry name" value="Porin_dom_sf"/>
</dbReference>
<dbReference type="GO" id="GO:0006811">
    <property type="term" value="P:monoatomic ion transport"/>
    <property type="evidence" value="ECO:0007669"/>
    <property type="project" value="UniProtKB-KW"/>
</dbReference>
<dbReference type="SUPFAM" id="SSF56935">
    <property type="entry name" value="Porins"/>
    <property type="match status" value="1"/>
</dbReference>
<dbReference type="GO" id="GO:0046930">
    <property type="term" value="C:pore complex"/>
    <property type="evidence" value="ECO:0007669"/>
    <property type="project" value="UniProtKB-KW"/>
</dbReference>
<evidence type="ECO:0000256" key="7">
    <source>
        <dbReference type="ARBA" id="ARBA00023065"/>
    </source>
</evidence>
<evidence type="ECO:0000256" key="2">
    <source>
        <dbReference type="ARBA" id="ARBA00011233"/>
    </source>
</evidence>
<dbReference type="InterPro" id="IPR033900">
    <property type="entry name" value="Gram_neg_porin_domain"/>
</dbReference>
<dbReference type="Proteomes" id="UP000450676">
    <property type="component" value="Unassembled WGS sequence"/>
</dbReference>
<feature type="domain" description="Porin" evidence="12">
    <location>
        <begin position="9"/>
        <end position="327"/>
    </location>
</feature>
<feature type="signal peptide" evidence="11">
    <location>
        <begin position="1"/>
        <end position="19"/>
    </location>
</feature>
<feature type="chain" id="PRO_5031557125" evidence="11">
    <location>
        <begin position="20"/>
        <end position="350"/>
    </location>
</feature>
<dbReference type="PANTHER" id="PTHR34501">
    <property type="entry name" value="PROTEIN YDDL-RELATED"/>
    <property type="match status" value="1"/>
</dbReference>
<evidence type="ECO:0000259" key="12">
    <source>
        <dbReference type="Pfam" id="PF13609"/>
    </source>
</evidence>
<comment type="subunit">
    <text evidence="2">Homotrimer.</text>
</comment>
<name>A0A7X4KRB1_9BURK</name>
<dbReference type="RefSeq" id="WP_161075470.1">
    <property type="nucleotide sequence ID" value="NZ_WWCU01000059.1"/>
</dbReference>
<comment type="caution">
    <text evidence="13">The sequence shown here is derived from an EMBL/GenBank/DDBJ whole genome shotgun (WGS) entry which is preliminary data.</text>
</comment>
<keyword evidence="14" id="KW-1185">Reference proteome</keyword>
<accession>A0A7X4KRB1</accession>
<reference evidence="13 14" key="1">
    <citation type="submission" date="2019-12" db="EMBL/GenBank/DDBJ databases">
        <title>Novel species isolated from a subtropical stream in China.</title>
        <authorList>
            <person name="Lu H."/>
        </authorList>
    </citation>
    <scope>NUCLEOTIDE SEQUENCE [LARGE SCALE GENOMIC DNA]</scope>
    <source>
        <strain evidence="13 14">FT127W</strain>
    </source>
</reference>
<keyword evidence="9" id="KW-0472">Membrane</keyword>
<dbReference type="PANTHER" id="PTHR34501:SF9">
    <property type="entry name" value="MAJOR OUTER MEMBRANE PROTEIN P.IA"/>
    <property type="match status" value="1"/>
</dbReference>
<keyword evidence="4" id="KW-1134">Transmembrane beta strand</keyword>
<evidence type="ECO:0000256" key="3">
    <source>
        <dbReference type="ARBA" id="ARBA00022448"/>
    </source>
</evidence>
<evidence type="ECO:0000256" key="9">
    <source>
        <dbReference type="ARBA" id="ARBA00023136"/>
    </source>
</evidence>
<protein>
    <submittedName>
        <fullName evidence="13">Porin</fullName>
    </submittedName>
</protein>
<dbReference type="GO" id="GO:0009279">
    <property type="term" value="C:cell outer membrane"/>
    <property type="evidence" value="ECO:0007669"/>
    <property type="project" value="UniProtKB-SubCell"/>
</dbReference>
<evidence type="ECO:0000256" key="8">
    <source>
        <dbReference type="ARBA" id="ARBA00023114"/>
    </source>
</evidence>
<comment type="subcellular location">
    <subcellularLocation>
        <location evidence="1">Cell outer membrane</location>
        <topology evidence="1">Multi-pass membrane protein</topology>
    </subcellularLocation>
</comment>
<dbReference type="Gene3D" id="2.40.160.10">
    <property type="entry name" value="Porin"/>
    <property type="match status" value="1"/>
</dbReference>
<organism evidence="13 14">
    <name type="scientific">Pseudoduganella aquatica</name>
    <dbReference type="NCBI Taxonomy" id="2660641"/>
    <lineage>
        <taxon>Bacteria</taxon>
        <taxon>Pseudomonadati</taxon>
        <taxon>Pseudomonadota</taxon>
        <taxon>Betaproteobacteria</taxon>
        <taxon>Burkholderiales</taxon>
        <taxon>Oxalobacteraceae</taxon>
        <taxon>Telluria group</taxon>
        <taxon>Pseudoduganella</taxon>
    </lineage>
</organism>